<name>A0A183UBG1_TOXCA</name>
<accession>A0A183UBG1</accession>
<evidence type="ECO:0000313" key="2">
    <source>
        <dbReference type="EMBL" id="VDM37075.1"/>
    </source>
</evidence>
<dbReference type="EMBL" id="UYWY01019399">
    <property type="protein sequence ID" value="VDM37075.1"/>
    <property type="molecule type" value="Genomic_DNA"/>
</dbReference>
<reference evidence="4" key="1">
    <citation type="submission" date="2016-06" db="UniProtKB">
        <authorList>
            <consortium name="WormBaseParasite"/>
        </authorList>
    </citation>
    <scope>IDENTIFICATION</scope>
</reference>
<dbReference type="Proteomes" id="UP000050794">
    <property type="component" value="Unassembled WGS sequence"/>
</dbReference>
<dbReference type="AlphaFoldDB" id="A0A183UBG1"/>
<organism evidence="3 4">
    <name type="scientific">Toxocara canis</name>
    <name type="common">Canine roundworm</name>
    <dbReference type="NCBI Taxonomy" id="6265"/>
    <lineage>
        <taxon>Eukaryota</taxon>
        <taxon>Metazoa</taxon>
        <taxon>Ecdysozoa</taxon>
        <taxon>Nematoda</taxon>
        <taxon>Chromadorea</taxon>
        <taxon>Rhabditida</taxon>
        <taxon>Spirurina</taxon>
        <taxon>Ascaridomorpha</taxon>
        <taxon>Ascaridoidea</taxon>
        <taxon>Toxocaridae</taxon>
        <taxon>Toxocara</taxon>
    </lineage>
</organism>
<reference evidence="2 3" key="2">
    <citation type="submission" date="2018-11" db="EMBL/GenBank/DDBJ databases">
        <authorList>
            <consortium name="Pathogen Informatics"/>
        </authorList>
    </citation>
    <scope>NUCLEOTIDE SEQUENCE [LARGE SCALE GENOMIC DNA]</scope>
</reference>
<evidence type="ECO:0000256" key="1">
    <source>
        <dbReference type="SAM" id="MobiDB-lite"/>
    </source>
</evidence>
<sequence length="222" mass="24722">MEMESWIFGGTSGVRAITTGVYLGMISDELKAQTSGGDGRKRNEGTRKSLRSSANRFAASIRKKVSTLENSVGFRRAFSPLSDDSPNTTIVGPDEISYIDGRRYEFRDGGLMKTPDASPSPWGAHSNPVRFKTQLSYGLQLKASNGKKEHNLRERLAKQLARCRIWQHGSPMVGRRACRGSKRKLQLGNGRLLDENQKENESPKLLAIGRVSSSKVNRRHLF</sequence>
<dbReference type="WBParaSite" id="TCNE_0000583101-mRNA-1">
    <property type="protein sequence ID" value="TCNE_0000583101-mRNA-1"/>
    <property type="gene ID" value="TCNE_0000583101"/>
</dbReference>
<keyword evidence="3" id="KW-1185">Reference proteome</keyword>
<evidence type="ECO:0000313" key="4">
    <source>
        <dbReference type="WBParaSite" id="TCNE_0000583101-mRNA-1"/>
    </source>
</evidence>
<feature type="compositionally biased region" description="Basic and acidic residues" evidence="1">
    <location>
        <begin position="38"/>
        <end position="47"/>
    </location>
</feature>
<evidence type="ECO:0000313" key="3">
    <source>
        <dbReference type="Proteomes" id="UP000050794"/>
    </source>
</evidence>
<protein>
    <submittedName>
        <fullName evidence="2 4">Uncharacterized protein</fullName>
    </submittedName>
</protein>
<feature type="region of interest" description="Disordered" evidence="1">
    <location>
        <begin position="32"/>
        <end position="53"/>
    </location>
</feature>
<gene>
    <name evidence="2" type="ORF">TCNE_LOCUS5831</name>
</gene>
<proteinExistence type="predicted"/>